<evidence type="ECO:0000313" key="4">
    <source>
        <dbReference type="Proteomes" id="UP001065682"/>
    </source>
</evidence>
<dbReference type="InterPro" id="IPR001610">
    <property type="entry name" value="PAC"/>
</dbReference>
<dbReference type="SUPFAM" id="SSF55785">
    <property type="entry name" value="PYP-like sensor domain (PAS domain)"/>
    <property type="match status" value="3"/>
</dbReference>
<evidence type="ECO:0000313" key="3">
    <source>
        <dbReference type="EMBL" id="MCT8336634.1"/>
    </source>
</evidence>
<dbReference type="SMART" id="SM00086">
    <property type="entry name" value="PAC"/>
    <property type="match status" value="2"/>
</dbReference>
<dbReference type="Pfam" id="PF00989">
    <property type="entry name" value="PAS"/>
    <property type="match status" value="2"/>
</dbReference>
<dbReference type="Gene3D" id="1.10.10.10">
    <property type="entry name" value="Winged helix-like DNA-binding domain superfamily/Winged helix DNA-binding domain"/>
    <property type="match status" value="1"/>
</dbReference>
<proteinExistence type="predicted"/>
<dbReference type="InterPro" id="IPR036388">
    <property type="entry name" value="WH-like_DNA-bd_sf"/>
</dbReference>
<dbReference type="PANTHER" id="PTHR44757">
    <property type="entry name" value="DIGUANYLATE CYCLASE DGCP"/>
    <property type="match status" value="1"/>
</dbReference>
<protein>
    <submittedName>
        <fullName evidence="3">PAS domain-containing protein</fullName>
    </submittedName>
</protein>
<dbReference type="Gene3D" id="3.30.450.20">
    <property type="entry name" value="PAS domain"/>
    <property type="match status" value="3"/>
</dbReference>
<feature type="domain" description="PAS" evidence="1">
    <location>
        <begin position="680"/>
        <end position="716"/>
    </location>
</feature>
<dbReference type="InterPro" id="IPR000700">
    <property type="entry name" value="PAS-assoc_C"/>
</dbReference>
<dbReference type="InterPro" id="IPR013767">
    <property type="entry name" value="PAS_fold"/>
</dbReference>
<dbReference type="PROSITE" id="PS50113">
    <property type="entry name" value="PAC"/>
    <property type="match status" value="1"/>
</dbReference>
<evidence type="ECO:0000259" key="1">
    <source>
        <dbReference type="PROSITE" id="PS50112"/>
    </source>
</evidence>
<evidence type="ECO:0000259" key="2">
    <source>
        <dbReference type="PROSITE" id="PS50113"/>
    </source>
</evidence>
<dbReference type="InterPro" id="IPR035965">
    <property type="entry name" value="PAS-like_dom_sf"/>
</dbReference>
<dbReference type="EMBL" id="VHLL01000002">
    <property type="protein sequence ID" value="MCT8336634.1"/>
    <property type="molecule type" value="Genomic_DNA"/>
</dbReference>
<gene>
    <name evidence="3" type="ORF">FKB36_03765</name>
</gene>
<dbReference type="PROSITE" id="PS50112">
    <property type="entry name" value="PAS"/>
    <property type="match status" value="1"/>
</dbReference>
<dbReference type="InterPro" id="IPR013656">
    <property type="entry name" value="PAS_4"/>
</dbReference>
<dbReference type="CDD" id="cd00130">
    <property type="entry name" value="PAS"/>
    <property type="match status" value="1"/>
</dbReference>
<dbReference type="InterPro" id="IPR052155">
    <property type="entry name" value="Biofilm_reg_signaling"/>
</dbReference>
<sequence length="806" mass="91370">MSVLDQERMDRIKQYLKWNPRGMTISDVSSKLHMNRNLVSKYLDMLLISGQVDMQEIGAAKVYFLSHRVPISAMLDFSSDMVVVLDDENRILKVNEPMLVALNEDRESVVGTSIHISQNPILVALKNNLSPPELRDAPDRIIEMRCVLQETERHFRVKRMPTVFEDGARGITLIIEDITDQVASQERLRVSEARYRGIIEDQTEFIVRCMPDGTATFVNAAYARYSEERVEHLIGKPFIPRICNEDAHARDQAFRSLSRDHPVSTFECRIHHPSGRIRWNTWTMRAFFDTSDHLSECQGMGRDITEKREAAAKINDYIRGMEFLSQTGMAFMDMGEDDDIYDYVVRQVYSLAPLPLVWIDIIDGPTQNLVLKSIVGDSTALEITEQSPGTRPAGMLFLINKADMTELIQCRSLVKVPPRSRLLHKQIVETAGELDIYLMGLVSKGRLIGNVGISQKRGSLLPNKDLIEALIRQAAIAIDRRVANDTLKKSLAREKVQVQNLQFLSRTAMNFIEMEDSVDLYRYIADRLYDLVPESVIGINSFDPEQREFTLRAVVGEEEQTNALWEALGIVNPLGVSFPISELPLSETDFHKGALIEVLSPYDLCFHRIPQERCVQAQERLRPGRGFCMGFACKGEIFGNILIELFRPGDVTNRETVEAFVNQASVALLRRFARECNREGREFFRLLVEQMPYPIVILDRDGCILDANKLAATLVGCRDAAELAGRSFREYMESGADLPPGLLRCLVSYESSDLSCRLCLRSSGNGIRDVEAWGRMVRYDRKPALYLVLRPLSSGEEDIPSSSARC</sequence>
<dbReference type="NCBIfam" id="TIGR00229">
    <property type="entry name" value="sensory_box"/>
    <property type="match status" value="2"/>
</dbReference>
<dbReference type="PANTHER" id="PTHR44757:SF2">
    <property type="entry name" value="BIOFILM ARCHITECTURE MAINTENANCE PROTEIN MBAA"/>
    <property type="match status" value="1"/>
</dbReference>
<name>A0A9E4ZJH9_9EURY</name>
<comment type="caution">
    <text evidence="3">The sequence shown here is derived from an EMBL/GenBank/DDBJ whole genome shotgun (WGS) entry which is preliminary data.</text>
</comment>
<reference evidence="3" key="1">
    <citation type="submission" date="2019-06" db="EMBL/GenBank/DDBJ databases">
        <title>Methanoculleus strain from Tamsui River, Taipei, Taiwan.</title>
        <authorList>
            <person name="You Y.-T."/>
            <person name="Chen S.-C."/>
            <person name="Lai S.-J."/>
            <person name="Lee Y.-C."/>
            <person name="Lai M.-C."/>
        </authorList>
    </citation>
    <scope>NUCLEOTIDE SEQUENCE</scope>
    <source>
        <strain evidence="3">Afa-1</strain>
    </source>
</reference>
<organism evidence="3 4">
    <name type="scientific">Methanoculleus formosensis</name>
    <dbReference type="NCBI Taxonomy" id="2590886"/>
    <lineage>
        <taxon>Archaea</taxon>
        <taxon>Methanobacteriati</taxon>
        <taxon>Methanobacteriota</taxon>
        <taxon>Stenosarchaea group</taxon>
        <taxon>Methanomicrobia</taxon>
        <taxon>Methanomicrobiales</taxon>
        <taxon>Methanomicrobiaceae</taxon>
        <taxon>Methanoculleus</taxon>
    </lineage>
</organism>
<dbReference type="GO" id="GO:0006355">
    <property type="term" value="P:regulation of DNA-templated transcription"/>
    <property type="evidence" value="ECO:0007669"/>
    <property type="project" value="InterPro"/>
</dbReference>
<keyword evidence="4" id="KW-1185">Reference proteome</keyword>
<accession>A0A9E4ZJH9</accession>
<feature type="domain" description="PAC" evidence="2">
    <location>
        <begin position="264"/>
        <end position="316"/>
    </location>
</feature>
<dbReference type="AlphaFoldDB" id="A0A9E4ZJH9"/>
<dbReference type="Pfam" id="PF08448">
    <property type="entry name" value="PAS_4"/>
    <property type="match status" value="1"/>
</dbReference>
<dbReference type="SMART" id="SM00091">
    <property type="entry name" value="PAS"/>
    <property type="match status" value="3"/>
</dbReference>
<dbReference type="InterPro" id="IPR000014">
    <property type="entry name" value="PAS"/>
</dbReference>
<dbReference type="Proteomes" id="UP001065682">
    <property type="component" value="Unassembled WGS sequence"/>
</dbReference>